<evidence type="ECO:0000256" key="5">
    <source>
        <dbReference type="ARBA" id="ARBA00022729"/>
    </source>
</evidence>
<keyword evidence="15" id="KW-1185">Reference proteome</keyword>
<dbReference type="PANTHER" id="PTHR30442">
    <property type="entry name" value="IRON III DICITRATE TRANSPORT PROTEIN FECA"/>
    <property type="match status" value="1"/>
</dbReference>
<dbReference type="Gene3D" id="2.170.130.10">
    <property type="entry name" value="TonB-dependent receptor, plug domain"/>
    <property type="match status" value="1"/>
</dbReference>
<keyword evidence="6 10" id="KW-0798">TonB box</keyword>
<evidence type="ECO:0000313" key="15">
    <source>
        <dbReference type="Proteomes" id="UP000216035"/>
    </source>
</evidence>
<proteinExistence type="inferred from homology"/>
<protein>
    <recommendedName>
        <fullName evidence="16">TonB-dependent receptor</fullName>
    </recommendedName>
</protein>
<dbReference type="EMBL" id="NOXX01000205">
    <property type="protein sequence ID" value="OYQ43384.1"/>
    <property type="molecule type" value="Genomic_DNA"/>
</dbReference>
<feature type="domain" description="TonB-dependent receptor plug" evidence="13">
    <location>
        <begin position="72"/>
        <end position="161"/>
    </location>
</feature>
<dbReference type="RefSeq" id="WP_094486700.1">
    <property type="nucleotide sequence ID" value="NZ_NOXX01000205.1"/>
</dbReference>
<evidence type="ECO:0008006" key="16">
    <source>
        <dbReference type="Google" id="ProtNLM"/>
    </source>
</evidence>
<dbReference type="PANTHER" id="PTHR30442:SF0">
    <property type="entry name" value="FE(3+) DICITRATE TRANSPORT PROTEIN FECA"/>
    <property type="match status" value="1"/>
</dbReference>
<keyword evidence="7 9" id="KW-0472">Membrane</keyword>
<dbReference type="InterPro" id="IPR037066">
    <property type="entry name" value="Plug_dom_sf"/>
</dbReference>
<evidence type="ECO:0000256" key="10">
    <source>
        <dbReference type="RuleBase" id="RU003357"/>
    </source>
</evidence>
<evidence type="ECO:0000256" key="2">
    <source>
        <dbReference type="ARBA" id="ARBA00022448"/>
    </source>
</evidence>
<dbReference type="PROSITE" id="PS52016">
    <property type="entry name" value="TONB_DEPENDENT_REC_3"/>
    <property type="match status" value="1"/>
</dbReference>
<keyword evidence="4 9" id="KW-0812">Transmembrane</keyword>
<comment type="subcellular location">
    <subcellularLocation>
        <location evidence="1 9">Cell outer membrane</location>
        <topology evidence="1 9">Multi-pass membrane protein</topology>
    </subcellularLocation>
</comment>
<feature type="signal peptide" evidence="11">
    <location>
        <begin position="1"/>
        <end position="20"/>
    </location>
</feature>
<dbReference type="OrthoDB" id="9758472at2"/>
<evidence type="ECO:0000256" key="6">
    <source>
        <dbReference type="ARBA" id="ARBA00023077"/>
    </source>
</evidence>
<sequence length="745" mass="83165">MKLKTLAVFSAFLFSVAAFSQDSDLALSDTIKQLDNVIIETTTNTGRIIGPKDNIIYNGKKSEVYVVSNLTANTANNNVRQSLIKAPGLQIWENDGSGVQVNIGARGLSPNRSWEFNVRQNGYDISSDVFGYPEAYYNPPLEAVERIEFVRGGASLQFGPQFGGTVNYILKKNHDKPFSFTTSNTIGSYGLLSSFNMISGKVGKFTYTAYNQSRSGNGWRDNNRFNVRNSHINLGYEFNDKHKLLFEYTNMNYVVQQPGGLTDEQFRTDAQQSARKRNWFNVPWNVFALKYNIAINESFSINNTLFGLIGERNSVGNTEQITNPDVVDPATNDFKNRRLDRDYYANIGLESRALYKYQLFNLTQNLAFGARVYNANTVRKQNGRGTTGFDFDLTEVGNYTRRLHFKTNNIALFAENTFSFTDKLRVTPGVRMEYVENVAVGLFAVNQGNGVYLPEQRNNRNFFLAGVGVEYDVTKRIQAYGNISQSYRPVLFGDLTPPATTDVVDENLKDASGYNVDLGVRGKILKFFTADVSYFYMRYNDRIGVVSQFVDNNPANGTFQFRTNLGSSIHKGVESSLDLNVTEAFKLAERFGTLNIFGTLSWISARYNDFRVTSTTGTGPNVTITETNLSGNRVENAPRYIHTIGLTYTKSGFTFSTSGRFNSAVYTDAQNTLAPSANGNVGKLDKYQVFDVSLAYNFLKKYTVTAGASNFTDETYATRRAGGYPGPGILPGEGRTFYLALTASF</sequence>
<accession>A0A255ZR34</accession>
<dbReference type="Pfam" id="PF07715">
    <property type="entry name" value="Plug"/>
    <property type="match status" value="1"/>
</dbReference>
<dbReference type="InterPro" id="IPR039426">
    <property type="entry name" value="TonB-dep_rcpt-like"/>
</dbReference>
<feature type="domain" description="TonB-dependent receptor-like beta-barrel" evidence="12">
    <location>
        <begin position="246"/>
        <end position="710"/>
    </location>
</feature>
<dbReference type="Pfam" id="PF00593">
    <property type="entry name" value="TonB_dep_Rec_b-barrel"/>
    <property type="match status" value="1"/>
</dbReference>
<keyword evidence="2 9" id="KW-0813">Transport</keyword>
<comment type="caution">
    <text evidence="14">The sequence shown here is derived from an EMBL/GenBank/DDBJ whole genome shotgun (WGS) entry which is preliminary data.</text>
</comment>
<evidence type="ECO:0000259" key="13">
    <source>
        <dbReference type="Pfam" id="PF07715"/>
    </source>
</evidence>
<dbReference type="AlphaFoldDB" id="A0A255ZR34"/>
<organism evidence="14 15">
    <name type="scientific">Flavobacterium aurantiibacter</name>
    <dbReference type="NCBI Taxonomy" id="2023067"/>
    <lineage>
        <taxon>Bacteria</taxon>
        <taxon>Pseudomonadati</taxon>
        <taxon>Bacteroidota</taxon>
        <taxon>Flavobacteriia</taxon>
        <taxon>Flavobacteriales</taxon>
        <taxon>Flavobacteriaceae</taxon>
        <taxon>Flavobacterium</taxon>
    </lineage>
</organism>
<dbReference type="InterPro" id="IPR000531">
    <property type="entry name" value="Beta-barrel_TonB"/>
</dbReference>
<evidence type="ECO:0000256" key="3">
    <source>
        <dbReference type="ARBA" id="ARBA00022452"/>
    </source>
</evidence>
<keyword evidence="5 11" id="KW-0732">Signal</keyword>
<dbReference type="Gene3D" id="2.40.170.20">
    <property type="entry name" value="TonB-dependent receptor, beta-barrel domain"/>
    <property type="match status" value="1"/>
</dbReference>
<gene>
    <name evidence="14" type="ORF">CHX27_10320</name>
</gene>
<dbReference type="GO" id="GO:0009279">
    <property type="term" value="C:cell outer membrane"/>
    <property type="evidence" value="ECO:0007669"/>
    <property type="project" value="UniProtKB-SubCell"/>
</dbReference>
<name>A0A255ZR34_9FLAO</name>
<dbReference type="InterPro" id="IPR010917">
    <property type="entry name" value="TonB_rcpt_CS"/>
</dbReference>
<keyword evidence="3 9" id="KW-1134">Transmembrane beta strand</keyword>
<reference evidence="14 15" key="1">
    <citation type="submission" date="2017-07" db="EMBL/GenBank/DDBJ databases">
        <title>Flavobacterium cyanobacteriorum sp. nov., isolated from cyanobacterial aggregates in a eutrophic lake.</title>
        <authorList>
            <person name="Cai H."/>
        </authorList>
    </citation>
    <scope>NUCLEOTIDE SEQUENCE [LARGE SCALE GENOMIC DNA]</scope>
    <source>
        <strain evidence="14 15">TH167</strain>
    </source>
</reference>
<evidence type="ECO:0000256" key="4">
    <source>
        <dbReference type="ARBA" id="ARBA00022692"/>
    </source>
</evidence>
<dbReference type="InterPro" id="IPR036942">
    <property type="entry name" value="Beta-barrel_TonB_sf"/>
</dbReference>
<evidence type="ECO:0000259" key="12">
    <source>
        <dbReference type="Pfam" id="PF00593"/>
    </source>
</evidence>
<dbReference type="SUPFAM" id="SSF56935">
    <property type="entry name" value="Porins"/>
    <property type="match status" value="1"/>
</dbReference>
<evidence type="ECO:0000256" key="8">
    <source>
        <dbReference type="ARBA" id="ARBA00023237"/>
    </source>
</evidence>
<dbReference type="InterPro" id="IPR012910">
    <property type="entry name" value="Plug_dom"/>
</dbReference>
<evidence type="ECO:0000256" key="11">
    <source>
        <dbReference type="SAM" id="SignalP"/>
    </source>
</evidence>
<keyword evidence="8 9" id="KW-0998">Cell outer membrane</keyword>
<evidence type="ECO:0000256" key="9">
    <source>
        <dbReference type="PROSITE-ProRule" id="PRU01360"/>
    </source>
</evidence>
<evidence type="ECO:0000256" key="7">
    <source>
        <dbReference type="ARBA" id="ARBA00023136"/>
    </source>
</evidence>
<evidence type="ECO:0000313" key="14">
    <source>
        <dbReference type="EMBL" id="OYQ43384.1"/>
    </source>
</evidence>
<dbReference type="Proteomes" id="UP000216035">
    <property type="component" value="Unassembled WGS sequence"/>
</dbReference>
<dbReference type="PROSITE" id="PS01156">
    <property type="entry name" value="TONB_DEPENDENT_REC_2"/>
    <property type="match status" value="1"/>
</dbReference>
<dbReference type="GO" id="GO:0033214">
    <property type="term" value="P:siderophore-iron import into cell"/>
    <property type="evidence" value="ECO:0007669"/>
    <property type="project" value="TreeGrafter"/>
</dbReference>
<feature type="chain" id="PRO_5012265332" description="TonB-dependent receptor" evidence="11">
    <location>
        <begin position="21"/>
        <end position="745"/>
    </location>
</feature>
<comment type="similarity">
    <text evidence="9 10">Belongs to the TonB-dependent receptor family.</text>
</comment>
<evidence type="ECO:0000256" key="1">
    <source>
        <dbReference type="ARBA" id="ARBA00004571"/>
    </source>
</evidence>